<dbReference type="EMBL" id="JAUIZM010000011">
    <property type="protein sequence ID" value="KAK1355175.1"/>
    <property type="molecule type" value="Genomic_DNA"/>
</dbReference>
<gene>
    <name evidence="1" type="ORF">POM88_048431</name>
</gene>
<comment type="caution">
    <text evidence="1">The sequence shown here is derived from an EMBL/GenBank/DDBJ whole genome shotgun (WGS) entry which is preliminary data.</text>
</comment>
<reference evidence="1" key="1">
    <citation type="submission" date="2023-02" db="EMBL/GenBank/DDBJ databases">
        <title>Genome of toxic invasive species Heracleum sosnowskyi carries increased number of genes despite the absence of recent whole-genome duplications.</title>
        <authorList>
            <person name="Schelkunov M."/>
            <person name="Shtratnikova V."/>
            <person name="Makarenko M."/>
            <person name="Klepikova A."/>
            <person name="Omelchenko D."/>
            <person name="Novikova G."/>
            <person name="Obukhova E."/>
            <person name="Bogdanov V."/>
            <person name="Penin A."/>
            <person name="Logacheva M."/>
        </authorList>
    </citation>
    <scope>NUCLEOTIDE SEQUENCE</scope>
    <source>
        <strain evidence="1">Hsosn_3</strain>
        <tissue evidence="1">Leaf</tissue>
    </source>
</reference>
<evidence type="ECO:0000313" key="2">
    <source>
        <dbReference type="Proteomes" id="UP001237642"/>
    </source>
</evidence>
<evidence type="ECO:0000313" key="1">
    <source>
        <dbReference type="EMBL" id="KAK1355175.1"/>
    </source>
</evidence>
<name>A0AAD8GTT5_9APIA</name>
<proteinExistence type="predicted"/>
<keyword evidence="2" id="KW-1185">Reference proteome</keyword>
<organism evidence="1 2">
    <name type="scientific">Heracleum sosnowskyi</name>
    <dbReference type="NCBI Taxonomy" id="360622"/>
    <lineage>
        <taxon>Eukaryota</taxon>
        <taxon>Viridiplantae</taxon>
        <taxon>Streptophyta</taxon>
        <taxon>Embryophyta</taxon>
        <taxon>Tracheophyta</taxon>
        <taxon>Spermatophyta</taxon>
        <taxon>Magnoliopsida</taxon>
        <taxon>eudicotyledons</taxon>
        <taxon>Gunneridae</taxon>
        <taxon>Pentapetalae</taxon>
        <taxon>asterids</taxon>
        <taxon>campanulids</taxon>
        <taxon>Apiales</taxon>
        <taxon>Apiaceae</taxon>
        <taxon>Apioideae</taxon>
        <taxon>apioid superclade</taxon>
        <taxon>Tordylieae</taxon>
        <taxon>Tordyliinae</taxon>
        <taxon>Heracleum</taxon>
    </lineage>
</organism>
<sequence>MLGVLRNRCLGRGGAALFLKPTNTSTYNHLPSTVNHRNLFSFLQVSHIGDYFTSKRLYEIDHEEEDVETKKKLINKGDVINLHDLLFTQNRDYLVRYQDNQQVKAEHLEDKPSLQNLLASPLRDYLISNNGDKTPIHSLEDKLVKLEIEKVNDLKLELLWDLNTVFRRKDGSEVLVSQLAGKNVMVFLEPYGLDTRNIEFLKMLKERWFRKGGLDPVRYLVRLEVLVWASCPLLGETTELFIREDDGETTDLFIREDEIPCKSESLRVCRC</sequence>
<dbReference type="Proteomes" id="UP001237642">
    <property type="component" value="Unassembled WGS sequence"/>
</dbReference>
<accession>A0AAD8GTT5</accession>
<protein>
    <submittedName>
        <fullName evidence="1">Uncharacterized protein</fullName>
    </submittedName>
</protein>
<dbReference type="AlphaFoldDB" id="A0AAD8GTT5"/>
<reference evidence="1" key="2">
    <citation type="submission" date="2023-05" db="EMBL/GenBank/DDBJ databases">
        <authorList>
            <person name="Schelkunov M.I."/>
        </authorList>
    </citation>
    <scope>NUCLEOTIDE SEQUENCE</scope>
    <source>
        <strain evidence="1">Hsosn_3</strain>
        <tissue evidence="1">Leaf</tissue>
    </source>
</reference>